<evidence type="ECO:0000259" key="5">
    <source>
        <dbReference type="Pfam" id="PF01978"/>
    </source>
</evidence>
<keyword evidence="2" id="KW-0805">Transcription regulation</keyword>
<dbReference type="Pfam" id="PF11495">
    <property type="entry name" value="Regulator_TrmB"/>
    <property type="match status" value="1"/>
</dbReference>
<dbReference type="GO" id="GO:0003677">
    <property type="term" value="F:DNA binding"/>
    <property type="evidence" value="ECO:0007669"/>
    <property type="project" value="UniProtKB-KW"/>
</dbReference>
<dbReference type="OMA" id="IVEPYEA"/>
<dbReference type="Pfam" id="PF01978">
    <property type="entry name" value="TrmB"/>
    <property type="match status" value="1"/>
</dbReference>
<evidence type="ECO:0000256" key="3">
    <source>
        <dbReference type="ARBA" id="ARBA00023125"/>
    </source>
</evidence>
<sequence length="357" mass="40905">MDEYNFIVEKLQELGLTKREAEVYLAILMKNGATVKDLLETLDVHQPQLYNIIQSLIRKGFIRASAGRPRVYTANDITALIDVQKMKLDSLKRILQEELGKIRENEGEEPYISYVRSLEGVLASAIETINSAEVEIRAELPYQIYKELSPYFVSALRRGINLYLLVYPTTKSFIELADFKNQIKVKTSELGNFLLIISDLHRAVYSKRRFFTIHKLPISENEVYGYIIHEKDLLLRLLNIHNNLWVKAKEIIGWIPGPEVYPKTFIDFSMALNELEALLRLGYTPIVRVLGRDVKSEYPIEVSGRVRAVNRIGIVSNFILESNEGTFTVGGFDAEIEDIEAQRVIIEKVEREGGKKP</sequence>
<evidence type="ECO:0000256" key="2">
    <source>
        <dbReference type="ARBA" id="ARBA00023015"/>
    </source>
</evidence>
<keyword evidence="3" id="KW-0238">DNA-binding</keyword>
<dbReference type="SUPFAM" id="SSF159071">
    <property type="entry name" value="TrmB C-terminal domain-like"/>
    <property type="match status" value="1"/>
</dbReference>
<comment type="similarity">
    <text evidence="1">Belongs to the transcriptional regulator TrmB family.</text>
</comment>
<dbReference type="Proteomes" id="UP000617544">
    <property type="component" value="Unassembled WGS sequence"/>
</dbReference>
<dbReference type="AlphaFoldDB" id="A0A832WHQ3"/>
<reference evidence="7" key="1">
    <citation type="journal article" date="2020" name="bioRxiv">
        <title>A rank-normalized archaeal taxonomy based on genome phylogeny resolves widespread incomplete and uneven classifications.</title>
        <authorList>
            <person name="Rinke C."/>
            <person name="Chuvochina M."/>
            <person name="Mussig A.J."/>
            <person name="Chaumeil P.-A."/>
            <person name="Waite D.W."/>
            <person name="Whitman W.B."/>
            <person name="Parks D.H."/>
            <person name="Hugenholtz P."/>
        </authorList>
    </citation>
    <scope>NUCLEOTIDE SEQUENCE</scope>
    <source>
        <strain evidence="7">UBA8834</strain>
    </source>
</reference>
<dbReference type="SUPFAM" id="SSF46785">
    <property type="entry name" value="Winged helix' DNA-binding domain"/>
    <property type="match status" value="1"/>
</dbReference>
<evidence type="ECO:0000313" key="8">
    <source>
        <dbReference type="Proteomes" id="UP000617544"/>
    </source>
</evidence>
<dbReference type="PANTHER" id="PTHR34293">
    <property type="entry name" value="HTH-TYPE TRANSCRIPTIONAL REGULATOR TRMBL2"/>
    <property type="match status" value="1"/>
</dbReference>
<evidence type="ECO:0000259" key="6">
    <source>
        <dbReference type="Pfam" id="PF11495"/>
    </source>
</evidence>
<dbReference type="InterPro" id="IPR002831">
    <property type="entry name" value="Tscrpt_reg_TrmB_N"/>
</dbReference>
<dbReference type="InterPro" id="IPR036390">
    <property type="entry name" value="WH_DNA-bd_sf"/>
</dbReference>
<evidence type="ECO:0000313" key="7">
    <source>
        <dbReference type="EMBL" id="HII61400.1"/>
    </source>
</evidence>
<dbReference type="EMBL" id="DUJN01000006">
    <property type="protein sequence ID" value="HII61400.1"/>
    <property type="molecule type" value="Genomic_DNA"/>
</dbReference>
<gene>
    <name evidence="7" type="ORF">HA331_06615</name>
</gene>
<dbReference type="GeneID" id="1443078"/>
<evidence type="ECO:0000256" key="4">
    <source>
        <dbReference type="ARBA" id="ARBA00023163"/>
    </source>
</evidence>
<protein>
    <submittedName>
        <fullName evidence="7">TrmB family transcriptional regulator</fullName>
    </submittedName>
</protein>
<organism evidence="7 8">
    <name type="scientific">Pyrococcus horikoshii</name>
    <dbReference type="NCBI Taxonomy" id="53953"/>
    <lineage>
        <taxon>Archaea</taxon>
        <taxon>Methanobacteriati</taxon>
        <taxon>Methanobacteriota</taxon>
        <taxon>Thermococci</taxon>
        <taxon>Thermococcales</taxon>
        <taxon>Thermococcaceae</taxon>
        <taxon>Pyrococcus</taxon>
    </lineage>
</organism>
<accession>A0A832WHQ3</accession>
<feature type="domain" description="Transcription regulator TrmB N-terminal" evidence="5">
    <location>
        <begin position="11"/>
        <end position="76"/>
    </location>
</feature>
<comment type="caution">
    <text evidence="7">The sequence shown here is derived from an EMBL/GenBank/DDBJ whole genome shotgun (WGS) entry which is preliminary data.</text>
</comment>
<evidence type="ECO:0000256" key="1">
    <source>
        <dbReference type="ARBA" id="ARBA00007287"/>
    </source>
</evidence>
<dbReference type="CDD" id="cd09124">
    <property type="entry name" value="PLDc_like_TrmB_middle"/>
    <property type="match status" value="1"/>
</dbReference>
<name>A0A832WHQ3_PYRHR</name>
<proteinExistence type="inferred from homology"/>
<dbReference type="Gene3D" id="1.10.10.10">
    <property type="entry name" value="Winged helix-like DNA-binding domain superfamily/Winged helix DNA-binding domain"/>
    <property type="match status" value="1"/>
</dbReference>
<dbReference type="PANTHER" id="PTHR34293:SF1">
    <property type="entry name" value="HTH-TYPE TRANSCRIPTIONAL REGULATOR TRMBL2"/>
    <property type="match status" value="1"/>
</dbReference>
<dbReference type="InterPro" id="IPR021586">
    <property type="entry name" value="Tscrpt_reg_TrmB_C"/>
</dbReference>
<dbReference type="InterPro" id="IPR036388">
    <property type="entry name" value="WH-like_DNA-bd_sf"/>
</dbReference>
<dbReference type="RefSeq" id="WP_010884843.1">
    <property type="nucleotide sequence ID" value="NZ_DUJN01000006.1"/>
</dbReference>
<keyword evidence="4" id="KW-0804">Transcription</keyword>
<dbReference type="InterPro" id="IPR051797">
    <property type="entry name" value="TrmB-like"/>
</dbReference>
<feature type="domain" description="Transcription regulator TrmB C-terminal" evidence="6">
    <location>
        <begin position="111"/>
        <end position="347"/>
    </location>
</feature>